<comment type="caution">
    <text evidence="2">The sequence shown here is derived from an EMBL/GenBank/DDBJ whole genome shotgun (WGS) entry which is preliminary data.</text>
</comment>
<dbReference type="RefSeq" id="WP_307355293.1">
    <property type="nucleotide sequence ID" value="NZ_BAAACJ010000012.1"/>
</dbReference>
<sequence>MKEIIFQYALVILLVFGLGYLIYIIKDKGLQLFEDYFGFTYAILNTLQSDESTKENMKNILRMVSEAVRYVEVEFLNSPNEIKEQKALKLSRSIIKNAGFESHIDDNSIRYLIRICAAMLPCKQDVQNKKFVNTEYDKIFAKLKEIKKI</sequence>
<keyword evidence="1" id="KW-0472">Membrane</keyword>
<accession>A0ABU0JSQ7</accession>
<organism evidence="2 3">
    <name type="scientific">Hathewaya limosa</name>
    <name type="common">Clostridium limosum</name>
    <dbReference type="NCBI Taxonomy" id="1536"/>
    <lineage>
        <taxon>Bacteria</taxon>
        <taxon>Bacillati</taxon>
        <taxon>Bacillota</taxon>
        <taxon>Clostridia</taxon>
        <taxon>Eubacteriales</taxon>
        <taxon>Clostridiaceae</taxon>
        <taxon>Hathewaya</taxon>
    </lineage>
</organism>
<protein>
    <submittedName>
        <fullName evidence="2">Uncharacterized protein</fullName>
    </submittedName>
</protein>
<dbReference type="EMBL" id="JAUSWN010000006">
    <property type="protein sequence ID" value="MDQ0479198.1"/>
    <property type="molecule type" value="Genomic_DNA"/>
</dbReference>
<keyword evidence="1" id="KW-1133">Transmembrane helix</keyword>
<keyword evidence="1" id="KW-0812">Transmembrane</keyword>
<gene>
    <name evidence="2" type="ORF">QOZ93_000938</name>
</gene>
<evidence type="ECO:0000313" key="3">
    <source>
        <dbReference type="Proteomes" id="UP001224418"/>
    </source>
</evidence>
<dbReference type="Proteomes" id="UP001224418">
    <property type="component" value="Unassembled WGS sequence"/>
</dbReference>
<name>A0ABU0JSQ7_HATLI</name>
<evidence type="ECO:0000313" key="2">
    <source>
        <dbReference type="EMBL" id="MDQ0479198.1"/>
    </source>
</evidence>
<keyword evidence="3" id="KW-1185">Reference proteome</keyword>
<evidence type="ECO:0000256" key="1">
    <source>
        <dbReference type="SAM" id="Phobius"/>
    </source>
</evidence>
<reference evidence="2 3" key="1">
    <citation type="submission" date="2023-07" db="EMBL/GenBank/DDBJ databases">
        <title>Genomic Encyclopedia of Type Strains, Phase IV (KMG-IV): sequencing the most valuable type-strain genomes for metagenomic binning, comparative biology and taxonomic classification.</title>
        <authorList>
            <person name="Goeker M."/>
        </authorList>
    </citation>
    <scope>NUCLEOTIDE SEQUENCE [LARGE SCALE GENOMIC DNA]</scope>
    <source>
        <strain evidence="2 3">DSM 1400</strain>
    </source>
</reference>
<proteinExistence type="predicted"/>
<feature type="transmembrane region" description="Helical" evidence="1">
    <location>
        <begin position="6"/>
        <end position="25"/>
    </location>
</feature>